<evidence type="ECO:0000313" key="9">
    <source>
        <dbReference type="EMBL" id="RAM01300.1"/>
    </source>
</evidence>
<dbReference type="InterPro" id="IPR017200">
    <property type="entry name" value="PqqE-like"/>
</dbReference>
<dbReference type="GO" id="GO:0032324">
    <property type="term" value="P:molybdopterin cofactor biosynthetic process"/>
    <property type="evidence" value="ECO:0007669"/>
    <property type="project" value="UniProtKB-ARBA"/>
</dbReference>
<dbReference type="PANTHER" id="PTHR11228:SF34">
    <property type="entry name" value="TUNGSTEN-CONTAINING ALDEHYDE FERREDOXIN OXIDOREDUCTASE COFACTOR MODIFYING PROTEIN"/>
    <property type="match status" value="1"/>
</dbReference>
<sequence>MNICTSHNIGCAGNFEFSKQKINHAVAGDRLLSMEIELSLRCNFRCSYCYVPHDSYFDNELSLDEIFGIILQAKALGAGKIILLGGEPSIYPHIQKVIKFLRHHSLEIEMFTNGTGISPDFARELRAARVRVVLKMNSFDQARQDALAGKKGAFNIIHNALGNLKAAGYPAKDAFLALSTIICRQNRDELTKLWTWIRENNMVPYFEIITPQGQAKDNAALELNPLELKAVFEEICAIDRERYGIEWDPQPPLMGNQCMRHQFSCTVTSIGNVQPCVGITKSIGNIRKTRLKDILDHSRELRLLKNHRQTIKGFCRTCEKSDTCYGCRGAAFQVTGDLLASDPLCWRNPENLKPQSLTELGSVDPK</sequence>
<gene>
    <name evidence="9" type="ORF">DO021_14595</name>
    <name evidence="8" type="ORF">EYB58_10440</name>
</gene>
<dbReference type="GO" id="GO:0051539">
    <property type="term" value="F:4 iron, 4 sulfur cluster binding"/>
    <property type="evidence" value="ECO:0007669"/>
    <property type="project" value="UniProtKB-KW"/>
</dbReference>
<dbReference type="OrthoDB" id="9782387at2"/>
<dbReference type="PIRSF" id="PIRSF037420">
    <property type="entry name" value="PQQ_syn_pqqE"/>
    <property type="match status" value="1"/>
</dbReference>
<dbReference type="InterPro" id="IPR007197">
    <property type="entry name" value="rSAM"/>
</dbReference>
<dbReference type="SFLD" id="SFLDG01067">
    <property type="entry name" value="SPASM/twitch_domain_containing"/>
    <property type="match status" value="1"/>
</dbReference>
<dbReference type="PROSITE" id="PS51918">
    <property type="entry name" value="RADICAL_SAM"/>
    <property type="match status" value="1"/>
</dbReference>
<keyword evidence="3" id="KW-0949">S-adenosyl-L-methionine</keyword>
<keyword evidence="11" id="KW-1185">Reference proteome</keyword>
<comment type="cofactor">
    <cofactor evidence="1">
        <name>[4Fe-4S] cluster</name>
        <dbReference type="ChEBI" id="CHEBI:49883"/>
    </cofactor>
</comment>
<dbReference type="RefSeq" id="WP_111957957.1">
    <property type="nucleotide sequence ID" value="NZ_CP036313.1"/>
</dbReference>
<evidence type="ECO:0000256" key="1">
    <source>
        <dbReference type="ARBA" id="ARBA00001966"/>
    </source>
</evidence>
<dbReference type="CDD" id="cd01335">
    <property type="entry name" value="Radical_SAM"/>
    <property type="match status" value="1"/>
</dbReference>
<evidence type="ECO:0000313" key="8">
    <source>
        <dbReference type="EMBL" id="QBH13303.1"/>
    </source>
</evidence>
<evidence type="ECO:0000256" key="3">
    <source>
        <dbReference type="ARBA" id="ARBA00022691"/>
    </source>
</evidence>
<evidence type="ECO:0000256" key="5">
    <source>
        <dbReference type="ARBA" id="ARBA00023004"/>
    </source>
</evidence>
<evidence type="ECO:0000259" key="7">
    <source>
        <dbReference type="PROSITE" id="PS51918"/>
    </source>
</evidence>
<keyword evidence="2" id="KW-0004">4Fe-4S</keyword>
<keyword evidence="5" id="KW-0408">Iron</keyword>
<evidence type="ECO:0000313" key="10">
    <source>
        <dbReference type="Proteomes" id="UP000248798"/>
    </source>
</evidence>
<dbReference type="Proteomes" id="UP000248798">
    <property type="component" value="Unassembled WGS sequence"/>
</dbReference>
<dbReference type="Pfam" id="PF13186">
    <property type="entry name" value="SPASM"/>
    <property type="match status" value="1"/>
</dbReference>
<dbReference type="Proteomes" id="UP000293902">
    <property type="component" value="Chromosome"/>
</dbReference>
<dbReference type="InterPro" id="IPR058240">
    <property type="entry name" value="rSAM_sf"/>
</dbReference>
<keyword evidence="4" id="KW-0479">Metal-binding</keyword>
<dbReference type="InterPro" id="IPR023885">
    <property type="entry name" value="4Fe4S-binding_SPASM_dom"/>
</dbReference>
<dbReference type="InterPro" id="IPR000385">
    <property type="entry name" value="MoaA_NifB_PqqE_Fe-S-bd_CS"/>
</dbReference>
<dbReference type="InterPro" id="IPR050377">
    <property type="entry name" value="Radical_SAM_PqqE_MftC-like"/>
</dbReference>
<dbReference type="GO" id="GO:0003824">
    <property type="term" value="F:catalytic activity"/>
    <property type="evidence" value="ECO:0007669"/>
    <property type="project" value="InterPro"/>
</dbReference>
<reference evidence="8 11" key="2">
    <citation type="submission" date="2019-02" db="EMBL/GenBank/DDBJ databases">
        <title>Complete genome sequence of Desulfobacter hydrogenophilus AcRS1.</title>
        <authorList>
            <person name="Marietou A."/>
            <person name="Lund M.B."/>
            <person name="Marshall I.P.G."/>
            <person name="Schreiber L."/>
            <person name="Jorgensen B."/>
        </authorList>
    </citation>
    <scope>NUCLEOTIDE SEQUENCE [LARGE SCALE GENOMIC DNA]</scope>
    <source>
        <strain evidence="8 11">AcRS1</strain>
    </source>
</reference>
<dbReference type="GO" id="GO:0046872">
    <property type="term" value="F:metal ion binding"/>
    <property type="evidence" value="ECO:0007669"/>
    <property type="project" value="UniProtKB-KW"/>
</dbReference>
<dbReference type="PROSITE" id="PS01305">
    <property type="entry name" value="MOAA_NIFB_PQQE"/>
    <property type="match status" value="1"/>
</dbReference>
<dbReference type="AlphaFoldDB" id="A0A328FC73"/>
<dbReference type="SFLD" id="SFLDG01386">
    <property type="entry name" value="main_SPASM_domain-containing"/>
    <property type="match status" value="1"/>
</dbReference>
<dbReference type="SMART" id="SM00729">
    <property type="entry name" value="Elp3"/>
    <property type="match status" value="1"/>
</dbReference>
<evidence type="ECO:0000313" key="11">
    <source>
        <dbReference type="Proteomes" id="UP000293902"/>
    </source>
</evidence>
<dbReference type="Gene3D" id="3.20.20.70">
    <property type="entry name" value="Aldolase class I"/>
    <property type="match status" value="1"/>
</dbReference>
<dbReference type="SUPFAM" id="SSF102114">
    <property type="entry name" value="Radical SAM enzymes"/>
    <property type="match status" value="1"/>
</dbReference>
<dbReference type="SFLD" id="SFLDS00029">
    <property type="entry name" value="Radical_SAM"/>
    <property type="match status" value="1"/>
</dbReference>
<evidence type="ECO:0000256" key="2">
    <source>
        <dbReference type="ARBA" id="ARBA00022485"/>
    </source>
</evidence>
<dbReference type="NCBIfam" id="TIGR04085">
    <property type="entry name" value="rSAM_more_4Fe4S"/>
    <property type="match status" value="1"/>
</dbReference>
<evidence type="ECO:0000256" key="4">
    <source>
        <dbReference type="ARBA" id="ARBA00022723"/>
    </source>
</evidence>
<accession>A0A328FC73</accession>
<dbReference type="Pfam" id="PF04055">
    <property type="entry name" value="Radical_SAM"/>
    <property type="match status" value="1"/>
</dbReference>
<keyword evidence="6" id="KW-0411">Iron-sulfur</keyword>
<proteinExistence type="predicted"/>
<reference evidence="9 10" key="1">
    <citation type="submission" date="2018-06" db="EMBL/GenBank/DDBJ databases">
        <title>Complete Genome Sequence of Desulfobacter hydrogenophilus (DSM3380).</title>
        <authorList>
            <person name="Marietou A."/>
            <person name="Schreiber L."/>
            <person name="Marshall I."/>
            <person name="Jorgensen B."/>
        </authorList>
    </citation>
    <scope>NUCLEOTIDE SEQUENCE [LARGE SCALE GENOMIC DNA]</scope>
    <source>
        <strain evidence="9 10">DSM 3380</strain>
    </source>
</reference>
<evidence type="ECO:0000256" key="6">
    <source>
        <dbReference type="ARBA" id="ARBA00023014"/>
    </source>
</evidence>
<feature type="domain" description="Radical SAM core" evidence="7">
    <location>
        <begin position="28"/>
        <end position="246"/>
    </location>
</feature>
<name>A0A328FC73_9BACT</name>
<dbReference type="InterPro" id="IPR013785">
    <property type="entry name" value="Aldolase_TIM"/>
</dbReference>
<dbReference type="EMBL" id="QLNI01000029">
    <property type="protein sequence ID" value="RAM01300.1"/>
    <property type="molecule type" value="Genomic_DNA"/>
</dbReference>
<dbReference type="InterPro" id="IPR006638">
    <property type="entry name" value="Elp3/MiaA/NifB-like_rSAM"/>
</dbReference>
<organism evidence="9 10">
    <name type="scientific">Desulfobacter hydrogenophilus</name>
    <dbReference type="NCBI Taxonomy" id="2291"/>
    <lineage>
        <taxon>Bacteria</taxon>
        <taxon>Pseudomonadati</taxon>
        <taxon>Thermodesulfobacteriota</taxon>
        <taxon>Desulfobacteria</taxon>
        <taxon>Desulfobacterales</taxon>
        <taxon>Desulfobacteraceae</taxon>
        <taxon>Desulfobacter</taxon>
    </lineage>
</organism>
<protein>
    <submittedName>
        <fullName evidence="9">Radical SAM protein</fullName>
    </submittedName>
</protein>
<dbReference type="EMBL" id="CP036313">
    <property type="protein sequence ID" value="QBH13303.1"/>
    <property type="molecule type" value="Genomic_DNA"/>
</dbReference>
<dbReference type="PANTHER" id="PTHR11228">
    <property type="entry name" value="RADICAL SAM DOMAIN PROTEIN"/>
    <property type="match status" value="1"/>
</dbReference>